<proteinExistence type="predicted"/>
<accession>A0A0A9F2A5</accession>
<sequence>MEVFKLLFLEQQKDSIQHRKTML</sequence>
<dbReference type="EMBL" id="GBRH01191429">
    <property type="protein sequence ID" value="JAE06467.1"/>
    <property type="molecule type" value="Transcribed_RNA"/>
</dbReference>
<reference evidence="1" key="1">
    <citation type="submission" date="2014-09" db="EMBL/GenBank/DDBJ databases">
        <authorList>
            <person name="Magalhaes I.L.F."/>
            <person name="Oliveira U."/>
            <person name="Santos F.R."/>
            <person name="Vidigal T.H.D.A."/>
            <person name="Brescovit A.D."/>
            <person name="Santos A.J."/>
        </authorList>
    </citation>
    <scope>NUCLEOTIDE SEQUENCE</scope>
    <source>
        <tissue evidence="1">Shoot tissue taken approximately 20 cm above the soil surface</tissue>
    </source>
</reference>
<organism evidence="1">
    <name type="scientific">Arundo donax</name>
    <name type="common">Giant reed</name>
    <name type="synonym">Donax arundinaceus</name>
    <dbReference type="NCBI Taxonomy" id="35708"/>
    <lineage>
        <taxon>Eukaryota</taxon>
        <taxon>Viridiplantae</taxon>
        <taxon>Streptophyta</taxon>
        <taxon>Embryophyta</taxon>
        <taxon>Tracheophyta</taxon>
        <taxon>Spermatophyta</taxon>
        <taxon>Magnoliopsida</taxon>
        <taxon>Liliopsida</taxon>
        <taxon>Poales</taxon>
        <taxon>Poaceae</taxon>
        <taxon>PACMAD clade</taxon>
        <taxon>Arundinoideae</taxon>
        <taxon>Arundineae</taxon>
        <taxon>Arundo</taxon>
    </lineage>
</organism>
<protein>
    <submittedName>
        <fullName evidence="1">Uncharacterized protein</fullName>
    </submittedName>
</protein>
<evidence type="ECO:0000313" key="1">
    <source>
        <dbReference type="EMBL" id="JAE06467.1"/>
    </source>
</evidence>
<name>A0A0A9F2A5_ARUDO</name>
<dbReference type="AlphaFoldDB" id="A0A0A9F2A5"/>
<reference evidence="1" key="2">
    <citation type="journal article" date="2015" name="Data Brief">
        <title>Shoot transcriptome of the giant reed, Arundo donax.</title>
        <authorList>
            <person name="Barrero R.A."/>
            <person name="Guerrero F.D."/>
            <person name="Moolhuijzen P."/>
            <person name="Goolsby J.A."/>
            <person name="Tidwell J."/>
            <person name="Bellgard S.E."/>
            <person name="Bellgard M.I."/>
        </authorList>
    </citation>
    <scope>NUCLEOTIDE SEQUENCE</scope>
    <source>
        <tissue evidence="1">Shoot tissue taken approximately 20 cm above the soil surface</tissue>
    </source>
</reference>